<feature type="compositionally biased region" description="Polar residues" evidence="1">
    <location>
        <begin position="23"/>
        <end position="32"/>
    </location>
</feature>
<keyword evidence="2" id="KW-0472">Membrane</keyword>
<comment type="caution">
    <text evidence="3">The sequence shown here is derived from an EMBL/GenBank/DDBJ whole genome shotgun (WGS) entry which is preliminary data.</text>
</comment>
<feature type="transmembrane region" description="Helical" evidence="2">
    <location>
        <begin position="548"/>
        <end position="569"/>
    </location>
</feature>
<evidence type="ECO:0000313" key="3">
    <source>
        <dbReference type="EMBL" id="KAJ6256957.1"/>
    </source>
</evidence>
<sequence>MRARKVRAVPGSPTLNHRDVSQIPPQGSLDTTSTDHEESPTGTVVAANGAPVKNGRLSALKDIIILAVIVFAIHVYFYIRFLSDTDFSAEKVARFQEASDLFLEGLTLIHFIGPGWLLLVNPVKFFAKLCQSRWLVARNAMYLLVVLGVARKMSDQSTQPLLQPPPPPPYDGKATYSWPSAASEKDPEKLLEAGGSDLENGDPSTPLHFPRLRDLDLPLKFHILRAFLLTFFFGSIGSSIVGVYATSYAVSEAARLTFIICCYALSVTVLLWTLTVAYSNPAQYFGSAAAADGVDAAIANDFFCAGLRDYFSIDETSPVTDLDTLLHLTPGHLSGTRSSYAYISFGMEKSNRVMGHLNRFVEQKLKPILSLRSAYEVMVSHRLFKDPNDPITETSELVLSDGTRLKVVYIFGGPAEDASSDMSKQSKASASSDNFLARWGPWALWTMLFSHWAIDHPLNSANNGRIVIMSFFTRGSKTLPPPSEEELEQMRTSATYAYVYGYATAVDVCNKNNICLLSNWLPVLIIFLSHLAATYFDTTVWANHAVRVSWSMVFQLTLYCFYILNGLFIRHWENVGRAQEHQRCGKLMRGAARLLCVIRLGWILWCQDVFTVGLLKDLPEHLKQIPGLSKRLLLAIDERIFDWEKTLWWFMRAFEWHWKLVSAGSAHPEIIRRDAPPVFVSADMTVAQIEVYRRLCQTDVIVPTTRFVSRTIALIILDLILPDGPLYMIPNFCYFLCLVEYLMRMSDALKIQIVTGGHGRHGVCLDIAILIAIGILSLELRTGLGRKAVLPWDLRGKLDGYGELEGFRVEQMAGDH</sequence>
<feature type="region of interest" description="Disordered" evidence="1">
    <location>
        <begin position="1"/>
        <end position="45"/>
    </location>
</feature>
<feature type="transmembrane region" description="Helical" evidence="2">
    <location>
        <begin position="101"/>
        <end position="119"/>
    </location>
</feature>
<dbReference type="Proteomes" id="UP001221413">
    <property type="component" value="Unassembled WGS sequence"/>
</dbReference>
<dbReference type="AlphaFoldDB" id="A0AAD6NG83"/>
<evidence type="ECO:0000256" key="1">
    <source>
        <dbReference type="SAM" id="MobiDB-lite"/>
    </source>
</evidence>
<reference evidence="3" key="1">
    <citation type="submission" date="2023-01" db="EMBL/GenBank/DDBJ databases">
        <title>The chitinases involved in constricting ring structure development in the nematode-trapping fungus Drechslerella dactyloides.</title>
        <authorList>
            <person name="Wang R."/>
            <person name="Zhang L."/>
            <person name="Tang P."/>
            <person name="Li S."/>
            <person name="Liang L."/>
        </authorList>
    </citation>
    <scope>NUCLEOTIDE SEQUENCE</scope>
    <source>
        <strain evidence="3">YMF1.00031</strain>
    </source>
</reference>
<evidence type="ECO:0000313" key="4">
    <source>
        <dbReference type="Proteomes" id="UP001221413"/>
    </source>
</evidence>
<feature type="transmembrane region" description="Helical" evidence="2">
    <location>
        <begin position="590"/>
        <end position="610"/>
    </location>
</feature>
<feature type="transmembrane region" description="Helical" evidence="2">
    <location>
        <begin position="520"/>
        <end position="536"/>
    </location>
</feature>
<evidence type="ECO:0000256" key="2">
    <source>
        <dbReference type="SAM" id="Phobius"/>
    </source>
</evidence>
<organism evidence="3 4">
    <name type="scientific">Drechslerella dactyloides</name>
    <name type="common">Nematode-trapping fungus</name>
    <name type="synonym">Arthrobotrys dactyloides</name>
    <dbReference type="NCBI Taxonomy" id="74499"/>
    <lineage>
        <taxon>Eukaryota</taxon>
        <taxon>Fungi</taxon>
        <taxon>Dikarya</taxon>
        <taxon>Ascomycota</taxon>
        <taxon>Pezizomycotina</taxon>
        <taxon>Orbiliomycetes</taxon>
        <taxon>Orbiliales</taxon>
        <taxon>Orbiliaceae</taxon>
        <taxon>Drechslerella</taxon>
    </lineage>
</organism>
<protein>
    <submittedName>
        <fullName evidence="3">Uncharacterized protein</fullName>
    </submittedName>
</protein>
<proteinExistence type="predicted"/>
<accession>A0AAD6NG83</accession>
<keyword evidence="2" id="KW-1133">Transmembrane helix</keyword>
<keyword evidence="4" id="KW-1185">Reference proteome</keyword>
<feature type="transmembrane region" description="Helical" evidence="2">
    <location>
        <begin position="223"/>
        <end position="244"/>
    </location>
</feature>
<feature type="transmembrane region" description="Helical" evidence="2">
    <location>
        <begin position="63"/>
        <end position="81"/>
    </location>
</feature>
<dbReference type="EMBL" id="JAQGDS010000011">
    <property type="protein sequence ID" value="KAJ6256957.1"/>
    <property type="molecule type" value="Genomic_DNA"/>
</dbReference>
<gene>
    <name evidence="3" type="ORF">Dda_7840</name>
</gene>
<keyword evidence="2" id="KW-0812">Transmembrane</keyword>
<feature type="transmembrane region" description="Helical" evidence="2">
    <location>
        <begin position="256"/>
        <end position="278"/>
    </location>
</feature>
<name>A0AAD6NG83_DREDA</name>